<gene>
    <name evidence="10" type="ORF">INR99_01235</name>
</gene>
<evidence type="ECO:0000256" key="2">
    <source>
        <dbReference type="ARBA" id="ARBA00023012"/>
    </source>
</evidence>
<feature type="DNA-binding region" description="OmpR/PhoB-type" evidence="7">
    <location>
        <begin position="125"/>
        <end position="219"/>
    </location>
</feature>
<dbReference type="GO" id="GO:0000156">
    <property type="term" value="F:phosphorelay response regulator activity"/>
    <property type="evidence" value="ECO:0007669"/>
    <property type="project" value="TreeGrafter"/>
</dbReference>
<feature type="domain" description="OmpR/PhoB-type" evidence="9">
    <location>
        <begin position="125"/>
        <end position="219"/>
    </location>
</feature>
<sequence length="220" mass="24848">MQLLLVEDDALLGDGIKEGLLDAGFVVEWLTDGQNAWHVLSQTHQFDAVVLDINLPRMDGLTLLRQLRGKGDAVPVILLTARSEIEQRIEGLNCGADDYLPKPFALGELTARLHALLRRSHGHADATLRWRNLSLNPGKQQVLLDNQHLELTATEYRLLYLLMANAPHYLSRPQLEEKLFGWQSELESNSLDVHLSHLRKKLGNDTIRNQRGLGWRMGEA</sequence>
<keyword evidence="5" id="KW-0804">Transcription</keyword>
<comment type="caution">
    <text evidence="10">The sequence shown here is derived from an EMBL/GenBank/DDBJ whole genome shotgun (WGS) entry which is preliminary data.</text>
</comment>
<dbReference type="Proteomes" id="UP000604481">
    <property type="component" value="Unassembled WGS sequence"/>
</dbReference>
<keyword evidence="11" id="KW-1185">Reference proteome</keyword>
<dbReference type="CDD" id="cd17624">
    <property type="entry name" value="REC_OmpR_PmrA-like"/>
    <property type="match status" value="1"/>
</dbReference>
<dbReference type="InterPro" id="IPR011006">
    <property type="entry name" value="CheY-like_superfamily"/>
</dbReference>
<evidence type="ECO:0000256" key="3">
    <source>
        <dbReference type="ARBA" id="ARBA00023015"/>
    </source>
</evidence>
<dbReference type="PANTHER" id="PTHR48111:SF67">
    <property type="entry name" value="TRANSCRIPTIONAL REGULATORY PROTEIN TCTD"/>
    <property type="match status" value="1"/>
</dbReference>
<dbReference type="Gene3D" id="6.10.250.690">
    <property type="match status" value="1"/>
</dbReference>
<evidence type="ECO:0000259" key="9">
    <source>
        <dbReference type="PROSITE" id="PS51755"/>
    </source>
</evidence>
<evidence type="ECO:0000256" key="5">
    <source>
        <dbReference type="ARBA" id="ARBA00023163"/>
    </source>
</evidence>
<proteinExistence type="predicted"/>
<evidence type="ECO:0000259" key="8">
    <source>
        <dbReference type="PROSITE" id="PS50110"/>
    </source>
</evidence>
<dbReference type="PROSITE" id="PS51755">
    <property type="entry name" value="OMPR_PHOB"/>
    <property type="match status" value="1"/>
</dbReference>
<keyword evidence="4 7" id="KW-0238">DNA-binding</keyword>
<dbReference type="SMART" id="SM00448">
    <property type="entry name" value="REC"/>
    <property type="match status" value="1"/>
</dbReference>
<dbReference type="GO" id="GO:0000976">
    <property type="term" value="F:transcription cis-regulatory region binding"/>
    <property type="evidence" value="ECO:0007669"/>
    <property type="project" value="TreeGrafter"/>
</dbReference>
<dbReference type="EMBL" id="JADFUA010000001">
    <property type="protein sequence ID" value="MBE9607960.1"/>
    <property type="molecule type" value="Genomic_DNA"/>
</dbReference>
<dbReference type="PANTHER" id="PTHR48111">
    <property type="entry name" value="REGULATOR OF RPOS"/>
    <property type="match status" value="1"/>
</dbReference>
<evidence type="ECO:0000256" key="1">
    <source>
        <dbReference type="ARBA" id="ARBA00022553"/>
    </source>
</evidence>
<evidence type="ECO:0000256" key="6">
    <source>
        <dbReference type="PROSITE-ProRule" id="PRU00169"/>
    </source>
</evidence>
<dbReference type="SUPFAM" id="SSF52172">
    <property type="entry name" value="CheY-like"/>
    <property type="match status" value="1"/>
</dbReference>
<dbReference type="GO" id="GO:0032993">
    <property type="term" value="C:protein-DNA complex"/>
    <property type="evidence" value="ECO:0007669"/>
    <property type="project" value="TreeGrafter"/>
</dbReference>
<evidence type="ECO:0000256" key="4">
    <source>
        <dbReference type="ARBA" id="ARBA00023125"/>
    </source>
</evidence>
<dbReference type="SMART" id="SM00862">
    <property type="entry name" value="Trans_reg_C"/>
    <property type="match status" value="1"/>
</dbReference>
<dbReference type="FunFam" id="3.40.50.2300:FF:000002">
    <property type="entry name" value="DNA-binding response regulator PhoP"/>
    <property type="match status" value="1"/>
</dbReference>
<dbReference type="GO" id="GO:0006355">
    <property type="term" value="P:regulation of DNA-templated transcription"/>
    <property type="evidence" value="ECO:0007669"/>
    <property type="project" value="InterPro"/>
</dbReference>
<feature type="modified residue" description="4-aspartylphosphate" evidence="6">
    <location>
        <position position="52"/>
    </location>
</feature>
<dbReference type="PROSITE" id="PS50110">
    <property type="entry name" value="RESPONSE_REGULATORY"/>
    <property type="match status" value="1"/>
</dbReference>
<dbReference type="CDD" id="cd00383">
    <property type="entry name" value="trans_reg_C"/>
    <property type="match status" value="1"/>
</dbReference>
<dbReference type="Pfam" id="PF00486">
    <property type="entry name" value="Trans_reg_C"/>
    <property type="match status" value="1"/>
</dbReference>
<dbReference type="AlphaFoldDB" id="A0A8J7FFA6"/>
<dbReference type="InterPro" id="IPR036388">
    <property type="entry name" value="WH-like_DNA-bd_sf"/>
</dbReference>
<keyword evidence="1 6" id="KW-0597">Phosphoprotein</keyword>
<dbReference type="InterPro" id="IPR001867">
    <property type="entry name" value="OmpR/PhoB-type_DNA-bd"/>
</dbReference>
<accession>A0A8J7FFA6</accession>
<feature type="domain" description="Response regulatory" evidence="8">
    <location>
        <begin position="2"/>
        <end position="117"/>
    </location>
</feature>
<dbReference type="InterPro" id="IPR001789">
    <property type="entry name" value="Sig_transdc_resp-reg_receiver"/>
</dbReference>
<protein>
    <submittedName>
        <fullName evidence="10">Response regulator transcription factor</fullName>
    </submittedName>
</protein>
<keyword evidence="2" id="KW-0902">Two-component regulatory system</keyword>
<evidence type="ECO:0000313" key="11">
    <source>
        <dbReference type="Proteomes" id="UP000604481"/>
    </source>
</evidence>
<dbReference type="InterPro" id="IPR039420">
    <property type="entry name" value="WalR-like"/>
</dbReference>
<dbReference type="Gene3D" id="3.40.50.2300">
    <property type="match status" value="1"/>
</dbReference>
<dbReference type="Gene3D" id="1.10.10.10">
    <property type="entry name" value="Winged helix-like DNA-binding domain superfamily/Winged helix DNA-binding domain"/>
    <property type="match status" value="1"/>
</dbReference>
<reference evidence="10 11" key="1">
    <citation type="submission" date="2020-10" db="EMBL/GenBank/DDBJ databases">
        <title>The genome sequence of Chitinilyticum litopenaei 4Y14.</title>
        <authorList>
            <person name="Liu Y."/>
        </authorList>
    </citation>
    <scope>NUCLEOTIDE SEQUENCE [LARGE SCALE GENOMIC DNA]</scope>
    <source>
        <strain evidence="10 11">4Y14</strain>
    </source>
</reference>
<dbReference type="Pfam" id="PF00072">
    <property type="entry name" value="Response_reg"/>
    <property type="match status" value="1"/>
</dbReference>
<dbReference type="RefSeq" id="WP_194114467.1">
    <property type="nucleotide sequence ID" value="NZ_JADFUA010000001.1"/>
</dbReference>
<organism evidence="10 11">
    <name type="scientific">Chitinilyticum piscinae</name>
    <dbReference type="NCBI Taxonomy" id="2866724"/>
    <lineage>
        <taxon>Bacteria</taxon>
        <taxon>Pseudomonadati</taxon>
        <taxon>Pseudomonadota</taxon>
        <taxon>Betaproteobacteria</taxon>
        <taxon>Neisseriales</taxon>
        <taxon>Chitinibacteraceae</taxon>
        <taxon>Chitinilyticum</taxon>
    </lineage>
</organism>
<dbReference type="GO" id="GO:0005829">
    <property type="term" value="C:cytosol"/>
    <property type="evidence" value="ECO:0007669"/>
    <property type="project" value="TreeGrafter"/>
</dbReference>
<keyword evidence="3" id="KW-0805">Transcription regulation</keyword>
<evidence type="ECO:0000313" key="10">
    <source>
        <dbReference type="EMBL" id="MBE9607960.1"/>
    </source>
</evidence>
<evidence type="ECO:0000256" key="7">
    <source>
        <dbReference type="PROSITE-ProRule" id="PRU01091"/>
    </source>
</evidence>
<name>A0A8J7FFA6_9NEIS</name>